<sequence length="61" mass="7220">MDVMQLEEQKYSKWSTRNIVEHGLLRDVEQVFPSVQFHEGVPFVDWTTLSSKMDHGAWQQL</sequence>
<proteinExistence type="predicted"/>
<evidence type="ECO:0000313" key="2">
    <source>
        <dbReference type="Proteomes" id="UP001259832"/>
    </source>
</evidence>
<keyword evidence="2" id="KW-1185">Reference proteome</keyword>
<dbReference type="AlphaFoldDB" id="A0AAD9G124"/>
<protein>
    <submittedName>
        <fullName evidence="1">Uncharacterized protein</fullName>
    </submittedName>
</protein>
<dbReference type="Proteomes" id="UP001259832">
    <property type="component" value="Unassembled WGS sequence"/>
</dbReference>
<accession>A0AAD9G124</accession>
<name>A0AAD9G124_9STRA</name>
<dbReference type="EMBL" id="JASMQC010000043">
    <property type="protein sequence ID" value="KAK1929928.1"/>
    <property type="molecule type" value="Genomic_DNA"/>
</dbReference>
<comment type="caution">
    <text evidence="1">The sequence shown here is derived from an EMBL/GenBank/DDBJ whole genome shotgun (WGS) entry which is preliminary data.</text>
</comment>
<evidence type="ECO:0000313" key="1">
    <source>
        <dbReference type="EMBL" id="KAK1929928.1"/>
    </source>
</evidence>
<organism evidence="1 2">
    <name type="scientific">Phytophthora citrophthora</name>
    <dbReference type="NCBI Taxonomy" id="4793"/>
    <lineage>
        <taxon>Eukaryota</taxon>
        <taxon>Sar</taxon>
        <taxon>Stramenopiles</taxon>
        <taxon>Oomycota</taxon>
        <taxon>Peronosporomycetes</taxon>
        <taxon>Peronosporales</taxon>
        <taxon>Peronosporaceae</taxon>
        <taxon>Phytophthora</taxon>
    </lineage>
</organism>
<reference evidence="1" key="1">
    <citation type="submission" date="2023-08" db="EMBL/GenBank/DDBJ databases">
        <title>Reference Genome Resource for the Citrus Pathogen Phytophthora citrophthora.</title>
        <authorList>
            <person name="Moller H."/>
            <person name="Coetzee B."/>
            <person name="Rose L.J."/>
            <person name="Van Niekerk J.M."/>
        </authorList>
    </citation>
    <scope>NUCLEOTIDE SEQUENCE</scope>
    <source>
        <strain evidence="1">STE-U-9442</strain>
    </source>
</reference>
<gene>
    <name evidence="1" type="ORF">P3T76_014603</name>
</gene>